<dbReference type="Gene3D" id="1.25.40.20">
    <property type="entry name" value="Ankyrin repeat-containing domain"/>
    <property type="match status" value="5"/>
</dbReference>
<feature type="repeat" description="ANK" evidence="4">
    <location>
        <begin position="545"/>
        <end position="577"/>
    </location>
</feature>
<dbReference type="PRINTS" id="PR01415">
    <property type="entry name" value="ANKYRIN"/>
</dbReference>
<evidence type="ECO:0000313" key="6">
    <source>
        <dbReference type="EMBL" id="KAF4626393.1"/>
    </source>
</evidence>
<feature type="repeat" description="ANK" evidence="4">
    <location>
        <begin position="971"/>
        <end position="1003"/>
    </location>
</feature>
<sequence>MVSSHSLDGLVIDESIKWNLPLTVSYLNHPNHMALNRDAHKAALEKLYRDEDMTLNDAMAKMEERFGVHESKSTYERRLKEWGIQKNRPRKQIQHLKMKLLHRQKQNKESLVYIRGVQLTKLEIEKKVSRCHVSLIEQNTPEIWETPKDMVIITPTSDDYLHCVKSRDLPWIYFLGQLASIRNLNMLINMPEKTLKAILPALSTSDQLETMTRNMTAIMPVQQNLMEQMSRHLSAIMPIQKNDEIYPILRRLVGPDATATIEVLKLTVYLLSNKLLPFRNEKFVCDELLKWFQLGDNYLLLKAILSYRLPTIEAFAEGIFSSALDAVDRKMVKLFLDLGMSADIIIPDESNIEWKYSTALQFAIQTESLGLVELLLNSGASVDLIPKRGRRANPQTPLQIAARNRDMEIAQLLIDRGATVDGFNKWGLSALQIAATEGNAKLVEVLLSKGADINAQSMAYGCPLECAIRARGVSVVEMLLERGADINGQAGSTVNTPLQSVAMIDDHDIVLRLLDRGADANTPAPTWEGCHSNILKFENSVLHRPNRTALQWAAENGNLNICQILMDAGADPNAALANSYSGETGTTALVAAVTSNKYQVVELLLKHGADVNDERGLRTALETATRLDDKEMVQLILWWNPRLGNSVIYAVENQNYMLVSTLLKAGADINAVNRWNGKSALSVAAGKNDLDLVRFLLKEGADPNPKPRHRSAPAYVAVPLVAAARLGNLDMIDILLSAGAECNQQEQIYDVQGFGSLNALQAAAAKGNASVVLHLLAAGAELNWPAAQPYGLTALQAGVRSRNLELIQFMIHQGANLNSPAAERGVTALQAAVWSGNLELIQFMINQGANLNSPAAEGRLTALQIAVEKRNEGLVQILLDSGATPNDAPGCFIHSSRPLSWQLTSLQMAAANGDNDLVRRLLRSGADINWPADEHQGRTALQAASEFGHESTVQLLLTEGANANAPASGFAGLTALQAAANGGYLCIANALLKKEANVNALNPILGGGQTALEVALSNGRIDMIKLLLNAGADITSNFGRSQLKSALDKATQSGHDSAAKFLKYHQIH</sequence>
<dbReference type="EC" id="2.3.1.225" evidence="1"/>
<dbReference type="SUPFAM" id="SSF48403">
    <property type="entry name" value="Ankyrin repeat"/>
    <property type="match status" value="2"/>
</dbReference>
<dbReference type="AlphaFoldDB" id="A0A8H4RBD6"/>
<feature type="domain" description="Clr5" evidence="5">
    <location>
        <begin position="38"/>
        <end position="86"/>
    </location>
</feature>
<dbReference type="Proteomes" id="UP000566819">
    <property type="component" value="Unassembled WGS sequence"/>
</dbReference>
<dbReference type="InterPro" id="IPR002110">
    <property type="entry name" value="Ankyrin_rpt"/>
</dbReference>
<name>A0A8H4RBD6_9HELO</name>
<keyword evidence="2" id="KW-0677">Repeat</keyword>
<evidence type="ECO:0000256" key="2">
    <source>
        <dbReference type="ARBA" id="ARBA00022737"/>
    </source>
</evidence>
<keyword evidence="7" id="KW-1185">Reference proteome</keyword>
<feature type="repeat" description="ANK" evidence="4">
    <location>
        <begin position="936"/>
        <end position="968"/>
    </location>
</feature>
<protein>
    <recommendedName>
        <fullName evidence="1">protein S-acyltransferase</fullName>
        <ecNumber evidence="1">2.3.1.225</ecNumber>
    </recommendedName>
</protein>
<dbReference type="PANTHER" id="PTHR24161">
    <property type="entry name" value="ANK_REP_REGION DOMAIN-CONTAINING PROTEIN-RELATED"/>
    <property type="match status" value="1"/>
</dbReference>
<feature type="repeat" description="ANK" evidence="4">
    <location>
        <begin position="463"/>
        <end position="491"/>
    </location>
</feature>
<dbReference type="Pfam" id="PF13606">
    <property type="entry name" value="Ank_3"/>
    <property type="match status" value="1"/>
</dbReference>
<accession>A0A8H4RBD6</accession>
<reference evidence="6 7" key="1">
    <citation type="submission" date="2020-03" db="EMBL/GenBank/DDBJ databases">
        <title>Draft Genome Sequence of Cudoniella acicularis.</title>
        <authorList>
            <person name="Buettner E."/>
            <person name="Kellner H."/>
        </authorList>
    </citation>
    <scope>NUCLEOTIDE SEQUENCE [LARGE SCALE GENOMIC DNA]</scope>
    <source>
        <strain evidence="6 7">DSM 108380</strain>
    </source>
</reference>
<feature type="repeat" description="ANK" evidence="4">
    <location>
        <begin position="355"/>
        <end position="387"/>
    </location>
</feature>
<comment type="caution">
    <text evidence="6">The sequence shown here is derived from an EMBL/GenBank/DDBJ whole genome shotgun (WGS) entry which is preliminary data.</text>
</comment>
<dbReference type="Pfam" id="PF12796">
    <property type="entry name" value="Ank_2"/>
    <property type="match status" value="6"/>
</dbReference>
<gene>
    <name evidence="6" type="ORF">G7Y89_g11764</name>
</gene>
<evidence type="ECO:0000256" key="4">
    <source>
        <dbReference type="PROSITE-ProRule" id="PRU00023"/>
    </source>
</evidence>
<feature type="repeat" description="ANK" evidence="4">
    <location>
        <begin position="715"/>
        <end position="747"/>
    </location>
</feature>
<dbReference type="PROSITE" id="PS50088">
    <property type="entry name" value="ANK_REPEAT"/>
    <property type="match status" value="14"/>
</dbReference>
<dbReference type="PANTHER" id="PTHR24161:SF85">
    <property type="entry name" value="PALMITOYLTRANSFERASE HIP14"/>
    <property type="match status" value="1"/>
</dbReference>
<feature type="repeat" description="ANK" evidence="4">
    <location>
        <begin position="676"/>
        <end position="708"/>
    </location>
</feature>
<dbReference type="EMBL" id="JAAMPI010001161">
    <property type="protein sequence ID" value="KAF4626393.1"/>
    <property type="molecule type" value="Genomic_DNA"/>
</dbReference>
<evidence type="ECO:0000259" key="5">
    <source>
        <dbReference type="Pfam" id="PF14420"/>
    </source>
</evidence>
<proteinExistence type="predicted"/>
<feature type="repeat" description="ANK" evidence="4">
    <location>
        <begin position="584"/>
        <end position="616"/>
    </location>
</feature>
<evidence type="ECO:0000256" key="3">
    <source>
        <dbReference type="ARBA" id="ARBA00023043"/>
    </source>
</evidence>
<evidence type="ECO:0000313" key="7">
    <source>
        <dbReference type="Proteomes" id="UP000566819"/>
    </source>
</evidence>
<dbReference type="InterPro" id="IPR025676">
    <property type="entry name" value="Clr5_dom"/>
</dbReference>
<feature type="repeat" description="ANK" evidence="4">
    <location>
        <begin position="426"/>
        <end position="458"/>
    </location>
</feature>
<evidence type="ECO:0000256" key="1">
    <source>
        <dbReference type="ARBA" id="ARBA00012210"/>
    </source>
</evidence>
<feature type="repeat" description="ANK" evidence="4">
    <location>
        <begin position="790"/>
        <end position="822"/>
    </location>
</feature>
<feature type="repeat" description="ANK" evidence="4">
    <location>
        <begin position="824"/>
        <end position="856"/>
    </location>
</feature>
<feature type="repeat" description="ANK" evidence="4">
    <location>
        <begin position="1007"/>
        <end position="1034"/>
    </location>
</feature>
<organism evidence="6 7">
    <name type="scientific">Cudoniella acicularis</name>
    <dbReference type="NCBI Taxonomy" id="354080"/>
    <lineage>
        <taxon>Eukaryota</taxon>
        <taxon>Fungi</taxon>
        <taxon>Dikarya</taxon>
        <taxon>Ascomycota</taxon>
        <taxon>Pezizomycotina</taxon>
        <taxon>Leotiomycetes</taxon>
        <taxon>Helotiales</taxon>
        <taxon>Tricladiaceae</taxon>
        <taxon>Cudoniella</taxon>
    </lineage>
</organism>
<dbReference type="OrthoDB" id="5428966at2759"/>
<feature type="repeat" description="ANK" evidence="4">
    <location>
        <begin position="904"/>
        <end position="933"/>
    </location>
</feature>
<keyword evidence="3 4" id="KW-0040">ANK repeat</keyword>
<dbReference type="SMART" id="SM00248">
    <property type="entry name" value="ANK"/>
    <property type="match status" value="18"/>
</dbReference>
<dbReference type="InterPro" id="IPR036770">
    <property type="entry name" value="Ankyrin_rpt-contain_sf"/>
</dbReference>
<feature type="repeat" description="ANK" evidence="4">
    <location>
        <begin position="393"/>
        <end position="425"/>
    </location>
</feature>
<dbReference type="Pfam" id="PF14420">
    <property type="entry name" value="Clr5"/>
    <property type="match status" value="1"/>
</dbReference>
<dbReference type="PROSITE" id="PS50297">
    <property type="entry name" value="ANK_REP_REGION"/>
    <property type="match status" value="10"/>
</dbReference>